<keyword evidence="1" id="KW-0472">Membrane</keyword>
<feature type="signal peptide" evidence="2">
    <location>
        <begin position="1"/>
        <end position="20"/>
    </location>
</feature>
<accession>A0A8J4T282</accession>
<dbReference type="SUPFAM" id="SSF48726">
    <property type="entry name" value="Immunoglobulin"/>
    <property type="match status" value="1"/>
</dbReference>
<comment type="caution">
    <text evidence="4">The sequence shown here is derived from an EMBL/GenBank/DDBJ whole genome shotgun (WGS) entry which is preliminary data.</text>
</comment>
<dbReference type="Gene3D" id="2.60.40.10">
    <property type="entry name" value="Immunoglobulins"/>
    <property type="match status" value="1"/>
</dbReference>
<evidence type="ECO:0000313" key="5">
    <source>
        <dbReference type="Proteomes" id="UP000727407"/>
    </source>
</evidence>
<feature type="domain" description="Immunoglobulin V-set" evidence="3">
    <location>
        <begin position="20"/>
        <end position="61"/>
    </location>
</feature>
<name>A0A8J4T282_CLAMG</name>
<feature type="transmembrane region" description="Helical" evidence="1">
    <location>
        <begin position="82"/>
        <end position="106"/>
    </location>
</feature>
<keyword evidence="1" id="KW-1133">Transmembrane helix</keyword>
<gene>
    <name evidence="4" type="ORF">DAT39_022681</name>
</gene>
<dbReference type="InterPro" id="IPR013106">
    <property type="entry name" value="Ig_V-set"/>
</dbReference>
<dbReference type="OrthoDB" id="9932608at2759"/>
<sequence>MVQFTILFLCILEIERIVMSIKEKNTSLTITAVNVSDTGLYYCSYMELNQMIFSNSTSLHVKGCDFVVKMIFLLFQAPDSPVFFMLTVGFGAVSVILLIVLIFIILKHRKTHRGDITDKQDQE</sequence>
<dbReference type="EMBL" id="QNUK01001229">
    <property type="protein sequence ID" value="KAF5885607.1"/>
    <property type="molecule type" value="Genomic_DNA"/>
</dbReference>
<protein>
    <submittedName>
        <fullName evidence="4">Ig kappa chain V19-17-like</fullName>
    </submittedName>
</protein>
<feature type="non-terminal residue" evidence="4">
    <location>
        <position position="1"/>
    </location>
</feature>
<evidence type="ECO:0000256" key="2">
    <source>
        <dbReference type="SAM" id="SignalP"/>
    </source>
</evidence>
<dbReference type="Pfam" id="PF07686">
    <property type="entry name" value="V-set"/>
    <property type="match status" value="1"/>
</dbReference>
<dbReference type="Proteomes" id="UP000727407">
    <property type="component" value="Unassembled WGS sequence"/>
</dbReference>
<organism evidence="4 5">
    <name type="scientific">Clarias magur</name>
    <name type="common">Asian catfish</name>
    <name type="synonym">Macropteronotus magur</name>
    <dbReference type="NCBI Taxonomy" id="1594786"/>
    <lineage>
        <taxon>Eukaryota</taxon>
        <taxon>Metazoa</taxon>
        <taxon>Chordata</taxon>
        <taxon>Craniata</taxon>
        <taxon>Vertebrata</taxon>
        <taxon>Euteleostomi</taxon>
        <taxon>Actinopterygii</taxon>
        <taxon>Neopterygii</taxon>
        <taxon>Teleostei</taxon>
        <taxon>Ostariophysi</taxon>
        <taxon>Siluriformes</taxon>
        <taxon>Clariidae</taxon>
        <taxon>Clarias</taxon>
    </lineage>
</organism>
<proteinExistence type="predicted"/>
<evidence type="ECO:0000259" key="3">
    <source>
        <dbReference type="Pfam" id="PF07686"/>
    </source>
</evidence>
<dbReference type="InterPro" id="IPR036179">
    <property type="entry name" value="Ig-like_dom_sf"/>
</dbReference>
<keyword evidence="1" id="KW-0812">Transmembrane</keyword>
<dbReference type="AlphaFoldDB" id="A0A8J4T282"/>
<evidence type="ECO:0000256" key="1">
    <source>
        <dbReference type="SAM" id="Phobius"/>
    </source>
</evidence>
<dbReference type="InterPro" id="IPR013783">
    <property type="entry name" value="Ig-like_fold"/>
</dbReference>
<reference evidence="4" key="1">
    <citation type="submission" date="2020-07" db="EMBL/GenBank/DDBJ databases">
        <title>Clarias magur genome sequencing, assembly and annotation.</title>
        <authorList>
            <person name="Kushwaha B."/>
            <person name="Kumar R."/>
            <person name="Das P."/>
            <person name="Joshi C.G."/>
            <person name="Kumar D."/>
            <person name="Nagpure N.S."/>
            <person name="Pandey M."/>
            <person name="Agarwal S."/>
            <person name="Srivastava S."/>
            <person name="Singh M."/>
            <person name="Sahoo L."/>
            <person name="Jayasankar P."/>
            <person name="Meher P.K."/>
            <person name="Koringa P.G."/>
            <person name="Iquebal M.A."/>
            <person name="Das S.P."/>
            <person name="Bit A."/>
            <person name="Patnaik S."/>
            <person name="Patel N."/>
            <person name="Shah T.M."/>
            <person name="Hinsu A."/>
            <person name="Jena J.K."/>
        </authorList>
    </citation>
    <scope>NUCLEOTIDE SEQUENCE</scope>
    <source>
        <strain evidence="4">CIFAMagur01</strain>
        <tissue evidence="4">Testis</tissue>
    </source>
</reference>
<feature type="chain" id="PRO_5035207578" evidence="2">
    <location>
        <begin position="21"/>
        <end position="123"/>
    </location>
</feature>
<evidence type="ECO:0000313" key="4">
    <source>
        <dbReference type="EMBL" id="KAF5885607.1"/>
    </source>
</evidence>
<keyword evidence="5" id="KW-1185">Reference proteome</keyword>
<keyword evidence="2" id="KW-0732">Signal</keyword>